<feature type="transmembrane region" description="Helical" evidence="9">
    <location>
        <begin position="338"/>
        <end position="357"/>
    </location>
</feature>
<comment type="subcellular location">
    <subcellularLocation>
        <location evidence="1 9">Cell inner membrane</location>
        <topology evidence="1 9">Multi-pass membrane protein</topology>
    </subcellularLocation>
</comment>
<organism evidence="10 11">
    <name type="scientific">Conchiformibius kuhniae</name>
    <dbReference type="NCBI Taxonomy" id="211502"/>
    <lineage>
        <taxon>Bacteria</taxon>
        <taxon>Pseudomonadati</taxon>
        <taxon>Pseudomonadota</taxon>
        <taxon>Betaproteobacteria</taxon>
        <taxon>Neisseriales</taxon>
        <taxon>Neisseriaceae</taxon>
        <taxon>Conchiformibius</taxon>
    </lineage>
</organism>
<sequence>MAKFFIDRPIFAWVISIFIMIAGIIAIRQLPVSQYPSVAAPTITLTATYPGASAQVMEDSVLAVIERGMNGIEGLDYMSTSANSSGSGSVSLTFTPDTNEDLAQMNVQNKLSEVQALLPATVQQYGVNVSKSRSNFLMVLTLKSQKHSLEDMADFAQRNVVPELQRLEGVGAVRMFAAQRAMRVWIDPNKLQNFNLSFADVSAAISAQNAQISAGALGALPAKAGQNITATITAEGQLATPEQFGNIMLRSAENGANVRLKDVARIELGSEAYGASTRLNGTPSVGIAVMLSNSGNATATARFVRERMAQLQTYFPDDITWSAPYDTSKFVDISIEKVVNTLIEAMVLVFLVMFLFLQNLRYTLIPAIVVPISLLGAFAGIYYLSMSINVLTMFAMVLVIGIVVDDAIVVVENVERIMAEEGLPPREATKKAMGQISGAVIGITAVLVSVFVPMAMLNGAVGNIFRQFAATMALAIGFSAFLALTLTPALCATMLKPVRAGHHHEKRGFFGWFNRKFNAGNKRYEGWVVKLLRRTGSMMVVWLALLLGAGYVFTKLPTSFLPAEDSGNLMVSVQLPAGATKERTDKVLAEVEKVALDFKEVKEIITISGFSFFGSGQNMAMGFVILKDWDERPGLISDASIVSQLMMKKLMEGAVSDGMAIAANPPPIRELGNGGVEFYLQDRNGAGHEALLAKRNELIGKIRTNPMFSPRDTRAAGLEDAPQLKLHIDRETVAAQGVNFSAVRGVLASALGGTYVNDFPNNGRLQKVMVQAEAGARMQPEQILALTVPNNQGKAVPLSTFMSAKWVKGREQSVRFNGYPAMKVSTAPASGFSSGQAMAEIQRLVNEIGGGNYSVEWDGQSREEAKGEAQTLMLYAFVLLAVFLVLAALYESWSVPFAVLLVAPLGFLGVVLGVWLRNTFNNSVGIPIAYANDIYFKVGMITVIGLSAKNAILIIEFAKDLQAQGRTAMQAAVEAAHLRFRPILMTSFAFILGVVPLYFSSGASAASQRAIGTTVFWGMLVGTVLSVFWVPVFYAFVRRLFPGKPPRNAAQAAVEAGLNLNKPPH</sequence>
<reference evidence="10 11" key="1">
    <citation type="journal article" date="2022" name="Res Sq">
        <title>Evolution of multicellular longitudinally dividing oral cavity symbionts (Neisseriaceae).</title>
        <authorList>
            <person name="Nyongesa S."/>
            <person name="Weber P."/>
            <person name="Bernet E."/>
            <person name="Pullido F."/>
            <person name="Nieckarz M."/>
            <person name="Delaby M."/>
            <person name="Nieves C."/>
            <person name="Viehboeck T."/>
            <person name="Krause N."/>
            <person name="Rivera-Millot A."/>
            <person name="Nakamura A."/>
            <person name="Vischer N."/>
            <person name="VanNieuwenhze M."/>
            <person name="Brun Y."/>
            <person name="Cava F."/>
            <person name="Bulgheresi S."/>
            <person name="Veyrier F."/>
        </authorList>
    </citation>
    <scope>NUCLEOTIDE SEQUENCE [LARGE SCALE GENOMIC DNA]</scope>
    <source>
        <strain evidence="10 11">17694</strain>
    </source>
</reference>
<feature type="transmembrane region" description="Helical" evidence="9">
    <location>
        <begin position="872"/>
        <end position="890"/>
    </location>
</feature>
<dbReference type="GO" id="GO:0009636">
    <property type="term" value="P:response to toxic substance"/>
    <property type="evidence" value="ECO:0007669"/>
    <property type="project" value="UniProtKB-ARBA"/>
</dbReference>
<feature type="transmembrane region" description="Helical" evidence="9">
    <location>
        <begin position="364"/>
        <end position="384"/>
    </location>
</feature>
<dbReference type="NCBIfam" id="TIGR00915">
    <property type="entry name" value="2A0602"/>
    <property type="match status" value="1"/>
</dbReference>
<dbReference type="PANTHER" id="PTHR32063:SF13">
    <property type="entry name" value="MULTIDRUG EFFLUX PUMP SUBUNIT ACRB-RELATED"/>
    <property type="match status" value="1"/>
</dbReference>
<feature type="transmembrane region" description="Helical" evidence="9">
    <location>
        <begin position="432"/>
        <end position="456"/>
    </location>
</feature>
<comment type="similarity">
    <text evidence="2 9">Belongs to the resistance-nodulation-cell division (RND) (TC 2.A.6) family.</text>
</comment>
<keyword evidence="6 9" id="KW-0812">Transmembrane</keyword>
<accession>A0ABD8B8E6</accession>
<keyword evidence="7 9" id="KW-1133">Transmembrane helix</keyword>
<evidence type="ECO:0000256" key="3">
    <source>
        <dbReference type="ARBA" id="ARBA00022448"/>
    </source>
</evidence>
<dbReference type="Gene3D" id="3.30.70.1440">
    <property type="entry name" value="Multidrug efflux transporter AcrB pore domain"/>
    <property type="match status" value="1"/>
</dbReference>
<dbReference type="InterPro" id="IPR001036">
    <property type="entry name" value="Acrflvin-R"/>
</dbReference>
<dbReference type="GO" id="GO:0055085">
    <property type="term" value="P:transmembrane transport"/>
    <property type="evidence" value="ECO:0007669"/>
    <property type="project" value="UniProtKB-ARBA"/>
</dbReference>
<evidence type="ECO:0000256" key="2">
    <source>
        <dbReference type="ARBA" id="ARBA00010942"/>
    </source>
</evidence>
<dbReference type="SUPFAM" id="SSF82714">
    <property type="entry name" value="Multidrug efflux transporter AcrB TolC docking domain, DN and DC subdomains"/>
    <property type="match status" value="2"/>
</dbReference>
<keyword evidence="8 9" id="KW-0472">Membrane</keyword>
<evidence type="ECO:0000313" key="11">
    <source>
        <dbReference type="Proteomes" id="UP000831534"/>
    </source>
</evidence>
<gene>
    <name evidence="10" type="ORF">LVJ77_09985</name>
</gene>
<dbReference type="AlphaFoldDB" id="A0ABD8B8E6"/>
<evidence type="ECO:0000313" key="10">
    <source>
        <dbReference type="EMBL" id="XHH50268.1"/>
    </source>
</evidence>
<dbReference type="PRINTS" id="PR00702">
    <property type="entry name" value="ACRIFLAVINRP"/>
</dbReference>
<evidence type="ECO:0000256" key="4">
    <source>
        <dbReference type="ARBA" id="ARBA00022475"/>
    </source>
</evidence>
<keyword evidence="3 9" id="KW-0813">Transport</keyword>
<dbReference type="KEGG" id="ckh:LVJ77_09985"/>
<dbReference type="SUPFAM" id="SSF82693">
    <property type="entry name" value="Multidrug efflux transporter AcrB pore domain, PN1, PN2, PC1 and PC2 subdomains"/>
    <property type="match status" value="3"/>
</dbReference>
<dbReference type="PANTHER" id="PTHR32063">
    <property type="match status" value="1"/>
</dbReference>
<dbReference type="Pfam" id="PF00873">
    <property type="entry name" value="ACR_tran"/>
    <property type="match status" value="1"/>
</dbReference>
<dbReference type="FunFam" id="1.20.1640.10:FF:000001">
    <property type="entry name" value="Efflux pump membrane transporter"/>
    <property type="match status" value="1"/>
</dbReference>
<dbReference type="Gene3D" id="3.30.2090.10">
    <property type="entry name" value="Multidrug efflux transporter AcrB TolC docking domain, DN and DC subdomains"/>
    <property type="match status" value="2"/>
</dbReference>
<dbReference type="EMBL" id="CP091521">
    <property type="protein sequence ID" value="XHH50268.1"/>
    <property type="molecule type" value="Genomic_DNA"/>
</dbReference>
<evidence type="ECO:0000256" key="7">
    <source>
        <dbReference type="ARBA" id="ARBA00022989"/>
    </source>
</evidence>
<feature type="transmembrane region" description="Helical" evidence="9">
    <location>
        <begin position="1011"/>
        <end position="1037"/>
    </location>
</feature>
<comment type="caution">
    <text evidence="9">Lacks conserved residue(s) required for the propagation of feature annotation.</text>
</comment>
<keyword evidence="5 9" id="KW-0997">Cell inner membrane</keyword>
<feature type="transmembrane region" description="Helical" evidence="9">
    <location>
        <begin position="468"/>
        <end position="495"/>
    </location>
</feature>
<proteinExistence type="inferred from homology"/>
<dbReference type="InterPro" id="IPR027463">
    <property type="entry name" value="AcrB_DN_DC_subdom"/>
</dbReference>
<dbReference type="Gene3D" id="3.30.70.1430">
    <property type="entry name" value="Multidrug efflux transporter AcrB pore domain"/>
    <property type="match status" value="2"/>
</dbReference>
<keyword evidence="11" id="KW-1185">Reference proteome</keyword>
<name>A0ABD8B8E6_9NEIS</name>
<dbReference type="Gene3D" id="1.20.1640.10">
    <property type="entry name" value="Multidrug efflux transporter AcrB transmembrane domain"/>
    <property type="match status" value="2"/>
</dbReference>
<dbReference type="Proteomes" id="UP000831534">
    <property type="component" value="Chromosome"/>
</dbReference>
<evidence type="ECO:0000256" key="5">
    <source>
        <dbReference type="ARBA" id="ARBA00022519"/>
    </source>
</evidence>
<feature type="transmembrane region" description="Helical" evidence="9">
    <location>
        <begin position="531"/>
        <end position="553"/>
    </location>
</feature>
<dbReference type="NCBIfam" id="NF000282">
    <property type="entry name" value="RND_permease_1"/>
    <property type="match status" value="1"/>
</dbReference>
<evidence type="ECO:0000256" key="1">
    <source>
        <dbReference type="ARBA" id="ARBA00004429"/>
    </source>
</evidence>
<dbReference type="SUPFAM" id="SSF82866">
    <property type="entry name" value="Multidrug efflux transporter AcrB transmembrane domain"/>
    <property type="match status" value="2"/>
</dbReference>
<evidence type="ECO:0000256" key="8">
    <source>
        <dbReference type="ARBA" id="ARBA00023136"/>
    </source>
</evidence>
<feature type="transmembrane region" description="Helical" evidence="9">
    <location>
        <begin position="978"/>
        <end position="999"/>
    </location>
</feature>
<protein>
    <recommendedName>
        <fullName evidence="9">Efflux pump membrane transporter</fullName>
    </recommendedName>
</protein>
<feature type="transmembrane region" description="Helical" evidence="9">
    <location>
        <begin position="897"/>
        <end position="916"/>
    </location>
</feature>
<dbReference type="FunFam" id="3.30.70.1430:FF:000001">
    <property type="entry name" value="Efflux pump membrane transporter"/>
    <property type="match status" value="1"/>
</dbReference>
<dbReference type="GO" id="GO:0042908">
    <property type="term" value="P:xenobiotic transport"/>
    <property type="evidence" value="ECO:0007669"/>
    <property type="project" value="UniProtKB-ARBA"/>
</dbReference>
<evidence type="ECO:0000256" key="9">
    <source>
        <dbReference type="RuleBase" id="RU364070"/>
    </source>
</evidence>
<dbReference type="GO" id="GO:0005886">
    <property type="term" value="C:plasma membrane"/>
    <property type="evidence" value="ECO:0007669"/>
    <property type="project" value="UniProtKB-SubCell"/>
</dbReference>
<evidence type="ECO:0000256" key="6">
    <source>
        <dbReference type="ARBA" id="ARBA00022692"/>
    </source>
</evidence>
<dbReference type="RefSeq" id="WP_027010070.1">
    <property type="nucleotide sequence ID" value="NZ_CP091521.1"/>
</dbReference>
<feature type="transmembrane region" description="Helical" evidence="9">
    <location>
        <begin position="10"/>
        <end position="27"/>
    </location>
</feature>
<keyword evidence="4" id="KW-1003">Cell membrane</keyword>
<dbReference type="InterPro" id="IPR004764">
    <property type="entry name" value="MdtF-like"/>
</dbReference>
<dbReference type="Gene3D" id="3.30.70.1320">
    <property type="entry name" value="Multidrug efflux transporter AcrB pore domain like"/>
    <property type="match status" value="1"/>
</dbReference>